<comment type="caution">
    <text evidence="2">The sequence shown here is derived from an EMBL/GenBank/DDBJ whole genome shotgun (WGS) entry which is preliminary data.</text>
</comment>
<dbReference type="PROSITE" id="PS51832">
    <property type="entry name" value="HD_GYP"/>
    <property type="match status" value="1"/>
</dbReference>
<dbReference type="PANTHER" id="PTHR45228">
    <property type="entry name" value="CYCLIC DI-GMP PHOSPHODIESTERASE TM_0186-RELATED"/>
    <property type="match status" value="1"/>
</dbReference>
<dbReference type="PANTHER" id="PTHR45228:SF4">
    <property type="entry name" value="LIPOPROTEIN"/>
    <property type="match status" value="1"/>
</dbReference>
<feature type="non-terminal residue" evidence="2">
    <location>
        <position position="97"/>
    </location>
</feature>
<accession>T1AUG3</accession>
<dbReference type="InterPro" id="IPR037522">
    <property type="entry name" value="HD_GYP_dom"/>
</dbReference>
<proteinExistence type="predicted"/>
<dbReference type="GO" id="GO:0016787">
    <property type="term" value="F:hydrolase activity"/>
    <property type="evidence" value="ECO:0007669"/>
    <property type="project" value="UniProtKB-KW"/>
</dbReference>
<dbReference type="SUPFAM" id="SSF109604">
    <property type="entry name" value="HD-domain/PDEase-like"/>
    <property type="match status" value="1"/>
</dbReference>
<dbReference type="Gene3D" id="1.10.3210.10">
    <property type="entry name" value="Hypothetical protein af1432"/>
    <property type="match status" value="1"/>
</dbReference>
<dbReference type="EMBL" id="AUZX01006365">
    <property type="protein sequence ID" value="EQD64276.1"/>
    <property type="molecule type" value="Genomic_DNA"/>
</dbReference>
<sequence>MHDIGKMAIPDAILRKAEPLNATEWTVMQTHSVCGEEIILAHSALPFRKKIAAVVRHHHERWDGSGYPDGLRTEAIPLLSRILSVVDSYDAMTSPRP</sequence>
<reference evidence="2" key="2">
    <citation type="journal article" date="2014" name="ISME J.">
        <title>Microbial stratification in low pH oxic and suboxic macroscopic growths along an acid mine drainage.</title>
        <authorList>
            <person name="Mendez-Garcia C."/>
            <person name="Mesa V."/>
            <person name="Sprenger R.R."/>
            <person name="Richter M."/>
            <person name="Diez M.S."/>
            <person name="Solano J."/>
            <person name="Bargiela R."/>
            <person name="Golyshina O.V."/>
            <person name="Manteca A."/>
            <person name="Ramos J.L."/>
            <person name="Gallego J.R."/>
            <person name="Llorente I."/>
            <person name="Martins Dos Santos V.A."/>
            <person name="Jensen O.N."/>
            <person name="Pelaez A.I."/>
            <person name="Sanchez J."/>
            <person name="Ferrer M."/>
        </authorList>
    </citation>
    <scope>NUCLEOTIDE SEQUENCE</scope>
</reference>
<evidence type="ECO:0000313" key="2">
    <source>
        <dbReference type="EMBL" id="EQD64276.1"/>
    </source>
</evidence>
<reference evidence="2" key="1">
    <citation type="submission" date="2013-08" db="EMBL/GenBank/DDBJ databases">
        <authorList>
            <person name="Mendez C."/>
            <person name="Richter M."/>
            <person name="Ferrer M."/>
            <person name="Sanchez J."/>
        </authorList>
    </citation>
    <scope>NUCLEOTIDE SEQUENCE</scope>
</reference>
<name>T1AUG3_9ZZZZ</name>
<evidence type="ECO:0000259" key="1">
    <source>
        <dbReference type="PROSITE" id="PS51832"/>
    </source>
</evidence>
<protein>
    <submittedName>
        <fullName evidence="2">Response regulator receiver modulated metal dependent phosphohydrolase</fullName>
    </submittedName>
</protein>
<feature type="domain" description="HD-GYP" evidence="1">
    <location>
        <begin position="1"/>
        <end position="97"/>
    </location>
</feature>
<dbReference type="AlphaFoldDB" id="T1AUG3"/>
<dbReference type="Pfam" id="PF13487">
    <property type="entry name" value="HD_5"/>
    <property type="match status" value="1"/>
</dbReference>
<gene>
    <name evidence="2" type="ORF">B1A_08941</name>
</gene>
<keyword evidence="2" id="KW-0378">Hydrolase</keyword>
<organism evidence="2">
    <name type="scientific">mine drainage metagenome</name>
    <dbReference type="NCBI Taxonomy" id="410659"/>
    <lineage>
        <taxon>unclassified sequences</taxon>
        <taxon>metagenomes</taxon>
        <taxon>ecological metagenomes</taxon>
    </lineage>
</organism>
<dbReference type="CDD" id="cd00077">
    <property type="entry name" value="HDc"/>
    <property type="match status" value="1"/>
</dbReference>
<dbReference type="InterPro" id="IPR052020">
    <property type="entry name" value="Cyclic_di-GMP/3'3'-cGAMP_PDE"/>
</dbReference>
<dbReference type="InterPro" id="IPR003607">
    <property type="entry name" value="HD/PDEase_dom"/>
</dbReference>